<reference evidence="1 2" key="2">
    <citation type="journal article" date="2022" name="Mol. Biol. Evol.">
        <title>Comparative Genomics Reveals Insights into the Divergent Evolution of Astigmatic Mites and Household Pest Adaptations.</title>
        <authorList>
            <person name="Xiong Q."/>
            <person name="Wan A.T."/>
            <person name="Liu X."/>
            <person name="Fung C.S."/>
            <person name="Xiao X."/>
            <person name="Malainual N."/>
            <person name="Hou J."/>
            <person name="Wang L."/>
            <person name="Wang M."/>
            <person name="Yang K.Y."/>
            <person name="Cui Y."/>
            <person name="Leung E.L."/>
            <person name="Nong W."/>
            <person name="Shin S.K."/>
            <person name="Au S.W."/>
            <person name="Jeong K.Y."/>
            <person name="Chew F.T."/>
            <person name="Hui J.H."/>
            <person name="Leung T.F."/>
            <person name="Tungtrongchitr A."/>
            <person name="Zhong N."/>
            <person name="Liu Z."/>
            <person name="Tsui S.K."/>
        </authorList>
    </citation>
    <scope>NUCLEOTIDE SEQUENCE [LARGE SCALE GENOMIC DNA]</scope>
    <source>
        <strain evidence="1">Derp</strain>
    </source>
</reference>
<accession>A0ABQ8JLN4</accession>
<comment type="caution">
    <text evidence="1">The sequence shown here is derived from an EMBL/GenBank/DDBJ whole genome shotgun (WGS) entry which is preliminary data.</text>
</comment>
<gene>
    <name evidence="1" type="ORF">DERP_003807</name>
</gene>
<reference evidence="1 2" key="1">
    <citation type="journal article" date="2018" name="J. Allergy Clin. Immunol.">
        <title>High-quality assembly of Dermatophagoides pteronyssinus genome and transcriptome reveals a wide range of novel allergens.</title>
        <authorList>
            <person name="Liu X.Y."/>
            <person name="Yang K.Y."/>
            <person name="Wang M.Q."/>
            <person name="Kwok J.S."/>
            <person name="Zeng X."/>
            <person name="Yang Z."/>
            <person name="Xiao X.J."/>
            <person name="Lau C.P."/>
            <person name="Li Y."/>
            <person name="Huang Z.M."/>
            <person name="Ba J.G."/>
            <person name="Yim A.K."/>
            <person name="Ouyang C.Y."/>
            <person name="Ngai S.M."/>
            <person name="Chan T.F."/>
            <person name="Leung E.L."/>
            <person name="Liu L."/>
            <person name="Liu Z.G."/>
            <person name="Tsui S.K."/>
        </authorList>
    </citation>
    <scope>NUCLEOTIDE SEQUENCE [LARGE SCALE GENOMIC DNA]</scope>
    <source>
        <strain evidence="1">Derp</strain>
    </source>
</reference>
<name>A0ABQ8JLN4_DERPT</name>
<evidence type="ECO:0000313" key="1">
    <source>
        <dbReference type="EMBL" id="KAH9423526.1"/>
    </source>
</evidence>
<evidence type="ECO:0000313" key="2">
    <source>
        <dbReference type="Proteomes" id="UP000887458"/>
    </source>
</evidence>
<sequence length="79" mass="9271">MVHVIKYIRPQPLTSIAHGIDNSEPTYADTVCQRSDESVVEESLFILPPPPFCIDDCPESMRKKIQKKQIRNSFRYWYL</sequence>
<organism evidence="1 2">
    <name type="scientific">Dermatophagoides pteronyssinus</name>
    <name type="common">European house dust mite</name>
    <dbReference type="NCBI Taxonomy" id="6956"/>
    <lineage>
        <taxon>Eukaryota</taxon>
        <taxon>Metazoa</taxon>
        <taxon>Ecdysozoa</taxon>
        <taxon>Arthropoda</taxon>
        <taxon>Chelicerata</taxon>
        <taxon>Arachnida</taxon>
        <taxon>Acari</taxon>
        <taxon>Acariformes</taxon>
        <taxon>Sarcoptiformes</taxon>
        <taxon>Astigmata</taxon>
        <taxon>Psoroptidia</taxon>
        <taxon>Analgoidea</taxon>
        <taxon>Pyroglyphidae</taxon>
        <taxon>Dermatophagoidinae</taxon>
        <taxon>Dermatophagoides</taxon>
    </lineage>
</organism>
<keyword evidence="2" id="KW-1185">Reference proteome</keyword>
<dbReference type="EMBL" id="NJHN03000032">
    <property type="protein sequence ID" value="KAH9423526.1"/>
    <property type="molecule type" value="Genomic_DNA"/>
</dbReference>
<proteinExistence type="predicted"/>
<protein>
    <submittedName>
        <fullName evidence="1">Uncharacterized protein</fullName>
    </submittedName>
</protein>
<dbReference type="Proteomes" id="UP000887458">
    <property type="component" value="Unassembled WGS sequence"/>
</dbReference>